<keyword evidence="2" id="KW-1185">Reference proteome</keyword>
<dbReference type="InterPro" id="IPR011989">
    <property type="entry name" value="ARM-like"/>
</dbReference>
<accession>A0AAE0LBQ9</accession>
<organism evidence="1 2">
    <name type="scientific">Cymbomonas tetramitiformis</name>
    <dbReference type="NCBI Taxonomy" id="36881"/>
    <lineage>
        <taxon>Eukaryota</taxon>
        <taxon>Viridiplantae</taxon>
        <taxon>Chlorophyta</taxon>
        <taxon>Pyramimonadophyceae</taxon>
        <taxon>Pyramimonadales</taxon>
        <taxon>Pyramimonadaceae</taxon>
        <taxon>Cymbomonas</taxon>
    </lineage>
</organism>
<dbReference type="EMBL" id="LGRX02004985">
    <property type="protein sequence ID" value="KAK3279363.1"/>
    <property type="molecule type" value="Genomic_DNA"/>
</dbReference>
<dbReference type="Proteomes" id="UP001190700">
    <property type="component" value="Unassembled WGS sequence"/>
</dbReference>
<name>A0AAE0LBQ9_9CHLO</name>
<reference evidence="1 2" key="1">
    <citation type="journal article" date="2015" name="Genome Biol. Evol.">
        <title>Comparative Genomics of a Bacterivorous Green Alga Reveals Evolutionary Causalities and Consequences of Phago-Mixotrophic Mode of Nutrition.</title>
        <authorList>
            <person name="Burns J.A."/>
            <person name="Paasch A."/>
            <person name="Narechania A."/>
            <person name="Kim E."/>
        </authorList>
    </citation>
    <scope>NUCLEOTIDE SEQUENCE [LARGE SCALE GENOMIC DNA]</scope>
    <source>
        <strain evidence="1 2">PLY_AMNH</strain>
    </source>
</reference>
<dbReference type="Gene3D" id="1.25.10.10">
    <property type="entry name" value="Leucine-rich Repeat Variant"/>
    <property type="match status" value="2"/>
</dbReference>
<dbReference type="AlphaFoldDB" id="A0AAE0LBQ9"/>
<evidence type="ECO:0000313" key="2">
    <source>
        <dbReference type="Proteomes" id="UP001190700"/>
    </source>
</evidence>
<protein>
    <submittedName>
        <fullName evidence="1">Uncharacterized protein</fullName>
    </submittedName>
</protein>
<sequence>MRLKCEQRWAETFGVDVEITQLEDADGFALPPNCVVDQVLCDGALVYIVTSPTANKHGDERAAVGAQAQLAVQRARDISSVVDAWRLMCRECATTVRRLCARDPNACEAYLNGTGLSMIEQFGVSNDPNTRYEIAKLLEILASSEGSSKGLQPRLLELLKKIVDPGIGACHNGDVSMDPESLQCGAAACAAFIALLDKGRVDSKAVLADGGAKAVIALLRACQGLDGDGDQDGKAEVVGTVMKLCRRLAQDEEARDTLIQDGVVPALLPFVRMATLVSLDQPASAADIPHSTSATVVELLSAFCSRTASAQSAATPSPFSSTGFNFVEKGAAIGGQVQGMSDGGPLGQLQPLVDSQDNTLVRVAAASFSVQLSTLSLPGKARARQQFYSANGMQVLWQLGTSGVAEAELVAARTAVALASLRFEDKSRVIEGPALSQLMRWLVKAEMKPLANDLQQHAAAAIAHLVLSDEIRSQLLELDTGGGVVSALMLLVTDQESAVEARRHAAKALVNMLVSMFVKEAICENAAFIQFLKNNDESKLRDRDGVLYAYLQTLADALVNQSD</sequence>
<dbReference type="SUPFAM" id="SSF48371">
    <property type="entry name" value="ARM repeat"/>
    <property type="match status" value="1"/>
</dbReference>
<comment type="caution">
    <text evidence="1">The sequence shown here is derived from an EMBL/GenBank/DDBJ whole genome shotgun (WGS) entry which is preliminary data.</text>
</comment>
<proteinExistence type="predicted"/>
<dbReference type="InterPro" id="IPR016024">
    <property type="entry name" value="ARM-type_fold"/>
</dbReference>
<gene>
    <name evidence="1" type="ORF">CYMTET_12749</name>
</gene>
<evidence type="ECO:0000313" key="1">
    <source>
        <dbReference type="EMBL" id="KAK3279363.1"/>
    </source>
</evidence>